<comment type="caution">
    <text evidence="4">The sequence shown here is derived from an EMBL/GenBank/DDBJ whole genome shotgun (WGS) entry which is preliminary data.</text>
</comment>
<reference evidence="4 5" key="1">
    <citation type="submission" date="2021-10" db="EMBL/GenBank/DDBJ databases">
        <title>Anaerobic single-cell dispensing facilitates the cultivation of human gut bacteria.</title>
        <authorList>
            <person name="Afrizal A."/>
        </authorList>
    </citation>
    <scope>NUCLEOTIDE SEQUENCE [LARGE SCALE GENOMIC DNA]</scope>
    <source>
        <strain evidence="4 5">CLA-AA-H232</strain>
    </source>
</reference>
<protein>
    <submittedName>
        <fullName evidence="4">Peptidylprolyl isomerase</fullName>
        <ecNumber evidence="4">5.2.1.8</ecNumber>
    </submittedName>
</protein>
<dbReference type="Proteomes" id="UP001198242">
    <property type="component" value="Unassembled WGS sequence"/>
</dbReference>
<dbReference type="InterPro" id="IPR046357">
    <property type="entry name" value="PPIase_dom_sf"/>
</dbReference>
<evidence type="ECO:0000313" key="5">
    <source>
        <dbReference type="Proteomes" id="UP001198242"/>
    </source>
</evidence>
<dbReference type="PROSITE" id="PS50198">
    <property type="entry name" value="PPIC_PPIASE_2"/>
    <property type="match status" value="1"/>
</dbReference>
<keyword evidence="1 4" id="KW-0413">Isomerase</keyword>
<dbReference type="GO" id="GO:0003755">
    <property type="term" value="F:peptidyl-prolyl cis-trans isomerase activity"/>
    <property type="evidence" value="ECO:0007669"/>
    <property type="project" value="UniProtKB-KW"/>
</dbReference>
<dbReference type="InterPro" id="IPR000297">
    <property type="entry name" value="PPIase_PpiC"/>
</dbReference>
<sequence length="331" mass="36598">MNFGRFGKIASVSLIGAMLLAGCSGNGQTVMKIGDTNITEGAVNFFANYGMGTEDVDAAVDNLKKEYLLKEVAKAMDITLTDDEAKQVKSTISNFKAQQGGKKAGDKLLKKYGVDDDIIETIISASTYSQQVMDQLDVAEPTDDEVKQYFVDNYLRAKHILISTKDMTTGADLDEDKLAEAEKKANEILERAKNGEDFDALIKEYNEDPGMESNQDGYFFTDGEMVSEFEDATKSIEPGEITMCKSDYGYHIIKRLPIDESDSKFGEYLENNKSAVQSAVTSKKQEEALEKKAEELGIKVEVNQDKIDKMVIQPKDTPELTTEAEPTTEAK</sequence>
<dbReference type="InterPro" id="IPR050245">
    <property type="entry name" value="PrsA_foldase"/>
</dbReference>
<dbReference type="EMBL" id="JAJEQM010000005">
    <property type="protein sequence ID" value="MCC2210102.1"/>
    <property type="molecule type" value="Genomic_DNA"/>
</dbReference>
<dbReference type="Pfam" id="PF13616">
    <property type="entry name" value="Rotamase_3"/>
    <property type="match status" value="1"/>
</dbReference>
<evidence type="ECO:0000256" key="2">
    <source>
        <dbReference type="SAM" id="MobiDB-lite"/>
    </source>
</evidence>
<dbReference type="Gene3D" id="3.10.50.40">
    <property type="match status" value="1"/>
</dbReference>
<evidence type="ECO:0000259" key="3">
    <source>
        <dbReference type="PROSITE" id="PS50198"/>
    </source>
</evidence>
<dbReference type="PANTHER" id="PTHR47245">
    <property type="entry name" value="PEPTIDYLPROLYL ISOMERASE"/>
    <property type="match status" value="1"/>
</dbReference>
<dbReference type="InterPro" id="IPR027304">
    <property type="entry name" value="Trigger_fact/SurA_dom_sf"/>
</dbReference>
<dbReference type="PANTHER" id="PTHR47245:SF2">
    <property type="entry name" value="PEPTIDYL-PROLYL CIS-TRANS ISOMERASE HP_0175-RELATED"/>
    <property type="match status" value="1"/>
</dbReference>
<dbReference type="RefSeq" id="WP_308456115.1">
    <property type="nucleotide sequence ID" value="NZ_JAJEQM010000005.1"/>
</dbReference>
<organism evidence="4 5">
    <name type="scientific">Hominilimicola fabiformis</name>
    <dbReference type="NCBI Taxonomy" id="2885356"/>
    <lineage>
        <taxon>Bacteria</taxon>
        <taxon>Bacillati</taxon>
        <taxon>Bacillota</taxon>
        <taxon>Clostridia</taxon>
        <taxon>Eubacteriales</taxon>
        <taxon>Oscillospiraceae</taxon>
        <taxon>Hominilimicola</taxon>
    </lineage>
</organism>
<dbReference type="SUPFAM" id="SSF54534">
    <property type="entry name" value="FKBP-like"/>
    <property type="match status" value="1"/>
</dbReference>
<proteinExistence type="predicted"/>
<keyword evidence="5" id="KW-1185">Reference proteome</keyword>
<name>A0AAE3DXY1_9FIRM</name>
<gene>
    <name evidence="4" type="ORF">LKE05_04770</name>
</gene>
<accession>A0AAE3DXY1</accession>
<keyword evidence="1" id="KW-0697">Rotamase</keyword>
<evidence type="ECO:0000256" key="1">
    <source>
        <dbReference type="PROSITE-ProRule" id="PRU00278"/>
    </source>
</evidence>
<feature type="region of interest" description="Disordered" evidence="2">
    <location>
        <begin position="309"/>
        <end position="331"/>
    </location>
</feature>
<dbReference type="SUPFAM" id="SSF109998">
    <property type="entry name" value="Triger factor/SurA peptide-binding domain-like"/>
    <property type="match status" value="1"/>
</dbReference>
<dbReference type="EC" id="5.2.1.8" evidence="4"/>
<evidence type="ECO:0000313" key="4">
    <source>
        <dbReference type="EMBL" id="MCC2210102.1"/>
    </source>
</evidence>
<dbReference type="AlphaFoldDB" id="A0AAE3DXY1"/>
<feature type="domain" description="PpiC" evidence="3">
    <location>
        <begin position="152"/>
        <end position="257"/>
    </location>
</feature>
<feature type="compositionally biased region" description="Low complexity" evidence="2">
    <location>
        <begin position="319"/>
        <end position="331"/>
    </location>
</feature>
<dbReference type="PROSITE" id="PS51257">
    <property type="entry name" value="PROKAR_LIPOPROTEIN"/>
    <property type="match status" value="1"/>
</dbReference>